<feature type="transmembrane region" description="Helical" evidence="7">
    <location>
        <begin position="368"/>
        <end position="394"/>
    </location>
</feature>
<keyword evidence="4 7" id="KW-1133">Transmembrane helix</keyword>
<keyword evidence="5 7" id="KW-0472">Membrane</keyword>
<feature type="transmembrane region" description="Helical" evidence="7">
    <location>
        <begin position="550"/>
        <end position="569"/>
    </location>
</feature>
<feature type="transmembrane region" description="Helical" evidence="7">
    <location>
        <begin position="145"/>
        <end position="164"/>
    </location>
</feature>
<proteinExistence type="inferred from homology"/>
<keyword evidence="3 7" id="KW-0812">Transmembrane</keyword>
<feature type="transmembrane region" description="Helical" evidence="7">
    <location>
        <begin position="20"/>
        <end position="39"/>
    </location>
</feature>
<feature type="transmembrane region" description="Helical" evidence="7">
    <location>
        <begin position="468"/>
        <end position="498"/>
    </location>
</feature>
<evidence type="ECO:0000313" key="9">
    <source>
        <dbReference type="RefSeq" id="XP_018018961.1"/>
    </source>
</evidence>
<feature type="transmembrane region" description="Helical" evidence="7">
    <location>
        <begin position="238"/>
        <end position="257"/>
    </location>
</feature>
<evidence type="ECO:0000313" key="8">
    <source>
        <dbReference type="Proteomes" id="UP000694843"/>
    </source>
</evidence>
<comment type="subcellular location">
    <subcellularLocation>
        <location evidence="1">Membrane</location>
        <topology evidence="1">Multi-pass membrane protein</topology>
    </subcellularLocation>
</comment>
<evidence type="ECO:0000256" key="2">
    <source>
        <dbReference type="ARBA" id="ARBA00006772"/>
    </source>
</evidence>
<name>A0A8B7P1L3_HYAAZ</name>
<dbReference type="PANTHER" id="PTHR10283:SF82">
    <property type="entry name" value="SOLUTE CARRIER FAMILY 13 MEMBER 2"/>
    <property type="match status" value="1"/>
</dbReference>
<feature type="transmembrane region" description="Helical" evidence="7">
    <location>
        <begin position="336"/>
        <end position="356"/>
    </location>
</feature>
<dbReference type="PANTHER" id="PTHR10283">
    <property type="entry name" value="SOLUTE CARRIER FAMILY 13 MEMBER"/>
    <property type="match status" value="1"/>
</dbReference>
<dbReference type="RefSeq" id="XP_018018961.1">
    <property type="nucleotide sequence ID" value="XM_018163472.2"/>
</dbReference>
<gene>
    <name evidence="9" type="primary">LOC108675454</name>
</gene>
<reference evidence="9" key="1">
    <citation type="submission" date="2025-08" db="UniProtKB">
        <authorList>
            <consortium name="RefSeq"/>
        </authorList>
    </citation>
    <scope>IDENTIFICATION</scope>
    <source>
        <tissue evidence="9">Whole organism</tissue>
    </source>
</reference>
<evidence type="ECO:0000256" key="5">
    <source>
        <dbReference type="ARBA" id="ARBA00023136"/>
    </source>
</evidence>
<dbReference type="GO" id="GO:0015137">
    <property type="term" value="F:citrate transmembrane transporter activity"/>
    <property type="evidence" value="ECO:0007669"/>
    <property type="project" value="TreeGrafter"/>
</dbReference>
<organism evidence="8 9">
    <name type="scientific">Hyalella azteca</name>
    <name type="common">Amphipod</name>
    <dbReference type="NCBI Taxonomy" id="294128"/>
    <lineage>
        <taxon>Eukaryota</taxon>
        <taxon>Metazoa</taxon>
        <taxon>Ecdysozoa</taxon>
        <taxon>Arthropoda</taxon>
        <taxon>Crustacea</taxon>
        <taxon>Multicrustacea</taxon>
        <taxon>Malacostraca</taxon>
        <taxon>Eumalacostraca</taxon>
        <taxon>Peracarida</taxon>
        <taxon>Amphipoda</taxon>
        <taxon>Senticaudata</taxon>
        <taxon>Talitrida</taxon>
        <taxon>Talitroidea</taxon>
        <taxon>Hyalellidae</taxon>
        <taxon>Hyalella</taxon>
    </lineage>
</organism>
<feature type="transmembrane region" description="Helical" evidence="7">
    <location>
        <begin position="277"/>
        <end position="299"/>
    </location>
</feature>
<accession>A0A8B7P1L3</accession>
<dbReference type="OMA" id="MLAINSW"/>
<dbReference type="OrthoDB" id="6493944at2759"/>
<dbReference type="GeneID" id="108675454"/>
<dbReference type="Proteomes" id="UP000694843">
    <property type="component" value="Unplaced"/>
</dbReference>
<dbReference type="Pfam" id="PF00939">
    <property type="entry name" value="Na_sulph_symp"/>
    <property type="match status" value="1"/>
</dbReference>
<dbReference type="KEGG" id="hazt:108675454"/>
<feature type="compositionally biased region" description="Polar residues" evidence="6">
    <location>
        <begin position="204"/>
        <end position="213"/>
    </location>
</feature>
<dbReference type="GO" id="GO:0015141">
    <property type="term" value="F:succinate transmembrane transporter activity"/>
    <property type="evidence" value="ECO:0007669"/>
    <property type="project" value="TreeGrafter"/>
</dbReference>
<comment type="similarity">
    <text evidence="2">Belongs to the SLC13A/DASS transporter (TC 2.A.47) family. NADC subfamily.</text>
</comment>
<feature type="region of interest" description="Disordered" evidence="6">
    <location>
        <begin position="194"/>
        <end position="227"/>
    </location>
</feature>
<dbReference type="InterPro" id="IPR001898">
    <property type="entry name" value="SLC13A/DASS"/>
</dbReference>
<feature type="compositionally biased region" description="Low complexity" evidence="6">
    <location>
        <begin position="194"/>
        <end position="203"/>
    </location>
</feature>
<dbReference type="GO" id="GO:0005886">
    <property type="term" value="C:plasma membrane"/>
    <property type="evidence" value="ECO:0007669"/>
    <property type="project" value="TreeGrafter"/>
</dbReference>
<feature type="transmembrane region" description="Helical" evidence="7">
    <location>
        <begin position="510"/>
        <end position="530"/>
    </location>
</feature>
<keyword evidence="8" id="KW-1185">Reference proteome</keyword>
<evidence type="ECO:0000256" key="6">
    <source>
        <dbReference type="SAM" id="MobiDB-lite"/>
    </source>
</evidence>
<evidence type="ECO:0000256" key="1">
    <source>
        <dbReference type="ARBA" id="ARBA00004141"/>
    </source>
</evidence>
<protein>
    <submittedName>
        <fullName evidence="9">Solute carrier family 13 member 5 isoform X1</fullName>
    </submittedName>
</protein>
<dbReference type="CDD" id="cd01115">
    <property type="entry name" value="SLC13_permease"/>
    <property type="match status" value="1"/>
</dbReference>
<dbReference type="AlphaFoldDB" id="A0A8B7P1L3"/>
<sequence length="596" mass="65645">MTSCCNNSNGFDMKHITTYWKTYVVILVPLLLLPLPLLSPTPESRCGYVVLVMAFYWMTEALPLAVTALIPLVGFPLLGVMSTGPLCLVYMKETNMMFLGGLTMAIAVEHSQLHIRIALLVLLYVGESPRRLLAGFMMTTMFLSMWISNTASTAMMLPIVDAILKELYSKKREDEIPTSEGDLEIIKKSSRSSSLSSTQRRSSVLAQTNSVDGTKQDKEDNDEEEELTKMGAQMRKTLLLAVAYSANIGGTGVVTGTTPNLILMANLEEFDETGLTFASWMGYNIPGMIICVAIAWIWLQILFMGCRKGAIQEATPEQRSAVRQILKKKYAALGDITFHESVVLTLFVILIFMWLFRSPEFVPGWAHWFVLAFGEIEVEDATAVMFIVLLVFIIPKKLDFWCFRDPKDTSPVVSYEGCLTWEVVQQKLPWGVVLLLGGGFAIAEAADASGLSLWLGDQLQALEVLPEALIVFLVCLMTAMVTEVASNTATASILMPVLKEMSLGIGINPLYLMLPATICCSYAFMLPVATPPNAIIFTAAKMKTVEMMKAGIMMNVICVVVQTLMINTLGQAMFGVRDFPDWANETVTSSAALHAL</sequence>
<evidence type="ECO:0000256" key="7">
    <source>
        <dbReference type="SAM" id="Phobius"/>
    </source>
</evidence>
<evidence type="ECO:0000256" key="4">
    <source>
        <dbReference type="ARBA" id="ARBA00022989"/>
    </source>
</evidence>
<evidence type="ECO:0000256" key="3">
    <source>
        <dbReference type="ARBA" id="ARBA00022692"/>
    </source>
</evidence>